<keyword evidence="3" id="KW-1185">Reference proteome</keyword>
<dbReference type="EMBL" id="PNEN01000265">
    <property type="protein sequence ID" value="PPJ60537.1"/>
    <property type="molecule type" value="Genomic_DNA"/>
</dbReference>
<name>A0A2S6CLC3_9PEZI</name>
<feature type="chain" id="PRO_5015777252" evidence="1">
    <location>
        <begin position="22"/>
        <end position="83"/>
    </location>
</feature>
<accession>A0A2S6CLC3</accession>
<sequence length="83" mass="8976">MSSLTQLQVLIVAFQNLNLLGLSGPAEVFANYALGGKAAKVTVAASSEIITSFEGVSIRRDVPLHLSLTYKRPCLNPRPLFYP</sequence>
<evidence type="ECO:0000256" key="1">
    <source>
        <dbReference type="SAM" id="SignalP"/>
    </source>
</evidence>
<dbReference type="AlphaFoldDB" id="A0A2S6CLC3"/>
<reference evidence="3" key="1">
    <citation type="journal article" date="2017" name="bioRxiv">
        <title>Conservation of a gene cluster reveals novel cercosporin biosynthetic mechanisms and extends production to the genus Colletotrichum.</title>
        <authorList>
            <person name="de Jonge R."/>
            <person name="Ebert M.K."/>
            <person name="Huitt-Roehl C.R."/>
            <person name="Pal P."/>
            <person name="Suttle J.C."/>
            <person name="Spanner R.E."/>
            <person name="Neubauer J.D."/>
            <person name="Jurick W.M.II."/>
            <person name="Stott K.A."/>
            <person name="Secor G.A."/>
            <person name="Thomma B.P.H.J."/>
            <person name="Van de Peer Y."/>
            <person name="Townsend C.A."/>
            <person name="Bolton M.D."/>
        </authorList>
    </citation>
    <scope>NUCLEOTIDE SEQUENCE [LARGE SCALE GENOMIC DNA]</scope>
    <source>
        <strain evidence="3">CBS538.71</strain>
    </source>
</reference>
<gene>
    <name evidence="2" type="ORF">CBER1_11966</name>
</gene>
<dbReference type="Gene3D" id="3.40.50.880">
    <property type="match status" value="1"/>
</dbReference>
<keyword evidence="1" id="KW-0732">Signal</keyword>
<evidence type="ECO:0000313" key="3">
    <source>
        <dbReference type="Proteomes" id="UP000237631"/>
    </source>
</evidence>
<protein>
    <submittedName>
        <fullName evidence="2">Uncharacterized protein</fullName>
    </submittedName>
</protein>
<proteinExistence type="predicted"/>
<feature type="signal peptide" evidence="1">
    <location>
        <begin position="1"/>
        <end position="21"/>
    </location>
</feature>
<comment type="caution">
    <text evidence="2">The sequence shown here is derived from an EMBL/GenBank/DDBJ whole genome shotgun (WGS) entry which is preliminary data.</text>
</comment>
<dbReference type="InterPro" id="IPR029062">
    <property type="entry name" value="Class_I_gatase-like"/>
</dbReference>
<evidence type="ECO:0000313" key="2">
    <source>
        <dbReference type="EMBL" id="PPJ60537.1"/>
    </source>
</evidence>
<organism evidence="2 3">
    <name type="scientific">Cercospora berteroae</name>
    <dbReference type="NCBI Taxonomy" id="357750"/>
    <lineage>
        <taxon>Eukaryota</taxon>
        <taxon>Fungi</taxon>
        <taxon>Dikarya</taxon>
        <taxon>Ascomycota</taxon>
        <taxon>Pezizomycotina</taxon>
        <taxon>Dothideomycetes</taxon>
        <taxon>Dothideomycetidae</taxon>
        <taxon>Mycosphaerellales</taxon>
        <taxon>Mycosphaerellaceae</taxon>
        <taxon>Cercospora</taxon>
    </lineage>
</organism>
<dbReference type="Proteomes" id="UP000237631">
    <property type="component" value="Unassembled WGS sequence"/>
</dbReference>
<dbReference type="OrthoDB" id="543156at2759"/>